<gene>
    <name evidence="1" type="ORF">J2Z66_006171</name>
</gene>
<sequence length="518" mass="58217">MNMHYPLASSIVLDPARTQLLKAMKAAGLNKIWLHGYFYGHMASSLSDMVEAKSILEQLGFEVGIMNVPFNHQGNALNPDDPDMQLTLPDTWKYRIDRHGDPVYYCAEIEANMITDQIAAMEVLRDAGFTDIFLDDDTRQGNWSPEIEGSFSEESIVEFNEKWGRSESRESLSRRIEQKETSEILKEWMIFNSAKVTAFMKAVSLPGIRIGHMIMPDGDERQGLDVVAMQQAIPACMFRVGEHQYSDRAYGNPKGRALGYISTQKHLNRIGKEFAYSETTVFPDRALSADNLAFKAKMAVVAGISNIMFMSGTAVIAEDNWSVIQQELPKLQELEGYLAACEPEFPVHLVYSTHPVYQEPLETPTLATLAGLPVKPVRGTEKTPAGDILLVFGDYKLDEEWEPQLQGYKKVILDAAAARRNPERLNGQGGENIHVWNHEVGTASQEAEAAMLRELLQADEWEFPWLTAGDNVLLVWLKDSRRVLLVNLDEKEQACQLRYSGARQDVSVPSLAYRLLSL</sequence>
<keyword evidence="2" id="KW-1185">Reference proteome</keyword>
<proteinExistence type="predicted"/>
<protein>
    <submittedName>
        <fullName evidence="1">Uncharacterized protein</fullName>
    </submittedName>
</protein>
<reference evidence="1 2" key="1">
    <citation type="submission" date="2021-03" db="EMBL/GenBank/DDBJ databases">
        <title>Genomic Encyclopedia of Type Strains, Phase IV (KMG-IV): sequencing the most valuable type-strain genomes for metagenomic binning, comparative biology and taxonomic classification.</title>
        <authorList>
            <person name="Goeker M."/>
        </authorList>
    </citation>
    <scope>NUCLEOTIDE SEQUENCE [LARGE SCALE GENOMIC DNA]</scope>
    <source>
        <strain evidence="1 2">DSM 26048</strain>
    </source>
</reference>
<dbReference type="EMBL" id="JAGGLB010000026">
    <property type="protein sequence ID" value="MBP1994532.1"/>
    <property type="molecule type" value="Genomic_DNA"/>
</dbReference>
<comment type="caution">
    <text evidence="1">The sequence shown here is derived from an EMBL/GenBank/DDBJ whole genome shotgun (WGS) entry which is preliminary data.</text>
</comment>
<organism evidence="1 2">
    <name type="scientific">Paenibacillus eucommiae</name>
    <dbReference type="NCBI Taxonomy" id="1355755"/>
    <lineage>
        <taxon>Bacteria</taxon>
        <taxon>Bacillati</taxon>
        <taxon>Bacillota</taxon>
        <taxon>Bacilli</taxon>
        <taxon>Bacillales</taxon>
        <taxon>Paenibacillaceae</taxon>
        <taxon>Paenibacillus</taxon>
    </lineage>
</organism>
<accession>A0ABS4J3W3</accession>
<dbReference type="RefSeq" id="WP_209976377.1">
    <property type="nucleotide sequence ID" value="NZ_JAGGLB010000026.1"/>
</dbReference>
<evidence type="ECO:0000313" key="2">
    <source>
        <dbReference type="Proteomes" id="UP001519287"/>
    </source>
</evidence>
<name>A0ABS4J3W3_9BACL</name>
<evidence type="ECO:0000313" key="1">
    <source>
        <dbReference type="EMBL" id="MBP1994532.1"/>
    </source>
</evidence>
<dbReference type="Proteomes" id="UP001519287">
    <property type="component" value="Unassembled WGS sequence"/>
</dbReference>